<accession>A0A8J3I2T1</accession>
<organism evidence="1 2">
    <name type="scientific">Ktedonospora formicarum</name>
    <dbReference type="NCBI Taxonomy" id="2778364"/>
    <lineage>
        <taxon>Bacteria</taxon>
        <taxon>Bacillati</taxon>
        <taxon>Chloroflexota</taxon>
        <taxon>Ktedonobacteria</taxon>
        <taxon>Ktedonobacterales</taxon>
        <taxon>Ktedonobacteraceae</taxon>
        <taxon>Ktedonospora</taxon>
    </lineage>
</organism>
<comment type="caution">
    <text evidence="1">The sequence shown here is derived from an EMBL/GenBank/DDBJ whole genome shotgun (WGS) entry which is preliminary data.</text>
</comment>
<keyword evidence="2" id="KW-1185">Reference proteome</keyword>
<dbReference type="EMBL" id="BNJF01000001">
    <property type="protein sequence ID" value="GHO45187.1"/>
    <property type="molecule type" value="Genomic_DNA"/>
</dbReference>
<dbReference type="AlphaFoldDB" id="A0A8J3I2T1"/>
<evidence type="ECO:0000313" key="1">
    <source>
        <dbReference type="EMBL" id="GHO45187.1"/>
    </source>
</evidence>
<proteinExistence type="predicted"/>
<dbReference type="Proteomes" id="UP000612362">
    <property type="component" value="Unassembled WGS sequence"/>
</dbReference>
<dbReference type="RefSeq" id="WP_220194535.1">
    <property type="nucleotide sequence ID" value="NZ_BNJF01000001.1"/>
</dbReference>
<name>A0A8J3I2T1_9CHLR</name>
<reference evidence="1" key="1">
    <citation type="submission" date="2020-10" db="EMBL/GenBank/DDBJ databases">
        <title>Taxonomic study of unclassified bacteria belonging to the class Ktedonobacteria.</title>
        <authorList>
            <person name="Yabe S."/>
            <person name="Wang C.M."/>
            <person name="Zheng Y."/>
            <person name="Sakai Y."/>
            <person name="Cavaletti L."/>
            <person name="Monciardini P."/>
            <person name="Donadio S."/>
        </authorList>
    </citation>
    <scope>NUCLEOTIDE SEQUENCE</scope>
    <source>
        <strain evidence="1">SOSP1-1</strain>
    </source>
</reference>
<evidence type="ECO:0000313" key="2">
    <source>
        <dbReference type="Proteomes" id="UP000612362"/>
    </source>
</evidence>
<protein>
    <submittedName>
        <fullName evidence="1">Uncharacterized protein</fullName>
    </submittedName>
</protein>
<gene>
    <name evidence="1" type="ORF">KSX_33500</name>
</gene>
<sequence length="126" mass="13475">MTPEDFAQMLAKAVTQANTPAAPAAPAPTPEPVQKGASLDEVKDLLVASFTEFSKQIDTKIEKATTFSREGVGRVGTVTPQDERDADPIKYLVKKAAGDPNALDDVDKALIGELTTRALKEGMLYE</sequence>